<comment type="caution">
    <text evidence="15">The sequence shown here is derived from an EMBL/GenBank/DDBJ whole genome shotgun (WGS) entry which is preliminary data.</text>
</comment>
<evidence type="ECO:0000256" key="8">
    <source>
        <dbReference type="ARBA" id="ARBA00022842"/>
    </source>
</evidence>
<keyword evidence="10 13" id="KW-0233">DNA recombination</keyword>
<reference evidence="15 16" key="1">
    <citation type="submission" date="2015-12" db="EMBL/GenBank/DDBJ databases">
        <title>Draft genome sequnece of Fervidicola ferrireducens strain Y170.</title>
        <authorList>
            <person name="Patel B.K."/>
        </authorList>
    </citation>
    <scope>NUCLEOTIDE SEQUENCE [LARGE SCALE GENOMIC DNA]</scope>
    <source>
        <strain evidence="15 16">Y170</strain>
    </source>
</reference>
<keyword evidence="4 13" id="KW-0479">Metal-binding</keyword>
<feature type="binding site" evidence="13">
    <location>
        <position position="7"/>
    </location>
    <ligand>
        <name>Mg(2+)</name>
        <dbReference type="ChEBI" id="CHEBI:18420"/>
        <label>1</label>
    </ligand>
</feature>
<feature type="active site" evidence="13">
    <location>
        <position position="67"/>
    </location>
</feature>
<dbReference type="InterPro" id="IPR020563">
    <property type="entry name" value="X-over_junc_endoDNase_Mg_BS"/>
</dbReference>
<dbReference type="GO" id="GO:0006281">
    <property type="term" value="P:DNA repair"/>
    <property type="evidence" value="ECO:0007669"/>
    <property type="project" value="UniProtKB-UniRule"/>
</dbReference>
<evidence type="ECO:0000256" key="10">
    <source>
        <dbReference type="ARBA" id="ARBA00023172"/>
    </source>
</evidence>
<comment type="subcellular location">
    <subcellularLocation>
        <location evidence="13">Cytoplasm</location>
    </subcellularLocation>
</comment>
<name>A0A140LCE9_9FIRM</name>
<comment type="similarity">
    <text evidence="1 13">Belongs to the RuvC family.</text>
</comment>
<dbReference type="PROSITE" id="PS01321">
    <property type="entry name" value="RUVC"/>
    <property type="match status" value="1"/>
</dbReference>
<dbReference type="Pfam" id="PF02075">
    <property type="entry name" value="RuvC"/>
    <property type="match status" value="1"/>
</dbReference>
<sequence length="171" mass="18951">MVIMGIDPGIALSGYGILFSEGANIKVVEFGVIKTESHLSIAERLKSIYDGYLNLMETYNPEAVAIEELFFNKNAKTAITVGQARGVAMLAAASKNIKVYEYTPLEVKQAIVGYGRAKKFQVQEMVRVLLRLKEVPKPDDAADALAVALCHVNLIKFNHHIQNKYHDFPRG</sequence>
<dbReference type="Proteomes" id="UP000070427">
    <property type="component" value="Unassembled WGS sequence"/>
</dbReference>
<dbReference type="SUPFAM" id="SSF53098">
    <property type="entry name" value="Ribonuclease H-like"/>
    <property type="match status" value="1"/>
</dbReference>
<dbReference type="GO" id="GO:0006310">
    <property type="term" value="P:DNA recombination"/>
    <property type="evidence" value="ECO:0007669"/>
    <property type="project" value="UniProtKB-UniRule"/>
</dbReference>
<evidence type="ECO:0000313" key="16">
    <source>
        <dbReference type="Proteomes" id="UP000070427"/>
    </source>
</evidence>
<dbReference type="EMBL" id="LOED01000004">
    <property type="protein sequence ID" value="KXG78224.1"/>
    <property type="molecule type" value="Genomic_DNA"/>
</dbReference>
<dbReference type="GO" id="GO:0000287">
    <property type="term" value="F:magnesium ion binding"/>
    <property type="evidence" value="ECO:0007669"/>
    <property type="project" value="UniProtKB-UniRule"/>
</dbReference>
<dbReference type="NCBIfam" id="TIGR00228">
    <property type="entry name" value="ruvC"/>
    <property type="match status" value="1"/>
</dbReference>
<keyword evidence="9 13" id="KW-0238">DNA-binding</keyword>
<comment type="cofactor">
    <cofactor evidence="13">
        <name>Mg(2+)</name>
        <dbReference type="ChEBI" id="CHEBI:18420"/>
    </cofactor>
    <text evidence="13">Binds 2 Mg(2+) ion per subunit.</text>
</comment>
<dbReference type="PATRIC" id="fig|520764.3.peg.650"/>
<dbReference type="InParanoid" id="A0A140LCE9"/>
<keyword evidence="2 13" id="KW-0963">Cytoplasm</keyword>
<evidence type="ECO:0000256" key="12">
    <source>
        <dbReference type="ARBA" id="ARBA00029354"/>
    </source>
</evidence>
<keyword evidence="8 13" id="KW-0460">Magnesium</keyword>
<comment type="catalytic activity">
    <reaction evidence="12 13">
        <text>Endonucleolytic cleavage at a junction such as a reciprocal single-stranded crossover between two homologous DNA duplexes (Holliday junction).</text>
        <dbReference type="EC" id="3.1.21.10"/>
    </reaction>
</comment>
<dbReference type="GO" id="GO:0048476">
    <property type="term" value="C:Holliday junction resolvase complex"/>
    <property type="evidence" value="ECO:0007669"/>
    <property type="project" value="UniProtKB-UniRule"/>
</dbReference>
<keyword evidence="3 13" id="KW-0540">Nuclease</keyword>
<evidence type="ECO:0000256" key="11">
    <source>
        <dbReference type="ARBA" id="ARBA00023204"/>
    </source>
</evidence>
<keyword evidence="6 13" id="KW-0227">DNA damage</keyword>
<dbReference type="NCBIfam" id="NF000711">
    <property type="entry name" value="PRK00039.2-1"/>
    <property type="match status" value="1"/>
</dbReference>
<keyword evidence="5 13" id="KW-0255">Endonuclease</keyword>
<gene>
    <name evidence="13 15" type="primary">ruvC</name>
    <name evidence="15" type="ORF">AN618_06160</name>
</gene>
<protein>
    <recommendedName>
        <fullName evidence="13 14">Crossover junction endodeoxyribonuclease RuvC</fullName>
        <ecNumber evidence="13 14">3.1.21.10</ecNumber>
    </recommendedName>
    <alternativeName>
        <fullName evidence="13">Holliday junction nuclease RuvC</fullName>
    </alternativeName>
    <alternativeName>
        <fullName evidence="13">Holliday junction resolvase RuvC</fullName>
    </alternativeName>
</protein>
<dbReference type="AlphaFoldDB" id="A0A140LCE9"/>
<dbReference type="FunFam" id="3.30.420.10:FF:000002">
    <property type="entry name" value="Crossover junction endodeoxyribonuclease RuvC"/>
    <property type="match status" value="1"/>
</dbReference>
<dbReference type="STRING" id="520764.AN618_06160"/>
<evidence type="ECO:0000256" key="3">
    <source>
        <dbReference type="ARBA" id="ARBA00022722"/>
    </source>
</evidence>
<evidence type="ECO:0000256" key="6">
    <source>
        <dbReference type="ARBA" id="ARBA00022763"/>
    </source>
</evidence>
<keyword evidence="7 13" id="KW-0378">Hydrolase</keyword>
<dbReference type="HAMAP" id="MF_00034">
    <property type="entry name" value="RuvC"/>
    <property type="match status" value="1"/>
</dbReference>
<dbReference type="GO" id="GO:0003677">
    <property type="term" value="F:DNA binding"/>
    <property type="evidence" value="ECO:0007669"/>
    <property type="project" value="UniProtKB-KW"/>
</dbReference>
<dbReference type="PANTHER" id="PTHR30194">
    <property type="entry name" value="CROSSOVER JUNCTION ENDODEOXYRIBONUCLEASE RUVC"/>
    <property type="match status" value="1"/>
</dbReference>
<evidence type="ECO:0000313" key="15">
    <source>
        <dbReference type="EMBL" id="KXG78224.1"/>
    </source>
</evidence>
<evidence type="ECO:0000256" key="14">
    <source>
        <dbReference type="NCBIfam" id="TIGR00228"/>
    </source>
</evidence>
<comment type="function">
    <text evidence="13">The RuvA-RuvB-RuvC complex processes Holliday junction (HJ) DNA during genetic recombination and DNA repair. Endonuclease that resolves HJ intermediates. Cleaves cruciform DNA by making single-stranded nicks across the HJ at symmetrical positions within the homologous arms, yielding a 5'-phosphate and a 3'-hydroxyl group; requires a central core of homology in the junction. The consensus cleavage sequence is 5'-(A/T)TT(C/G)-3'. Cleavage occurs on the 3'-side of the TT dinucleotide at the point of strand exchange. HJ branch migration catalyzed by RuvA-RuvB allows RuvC to scan DNA until it finds its consensus sequence, where it cleaves and resolves the cruciform DNA.</text>
</comment>
<dbReference type="Gene3D" id="3.30.420.10">
    <property type="entry name" value="Ribonuclease H-like superfamily/Ribonuclease H"/>
    <property type="match status" value="1"/>
</dbReference>
<evidence type="ECO:0000256" key="9">
    <source>
        <dbReference type="ARBA" id="ARBA00023125"/>
    </source>
</evidence>
<dbReference type="PRINTS" id="PR00696">
    <property type="entry name" value="RSOLVASERUVC"/>
</dbReference>
<evidence type="ECO:0000256" key="5">
    <source>
        <dbReference type="ARBA" id="ARBA00022759"/>
    </source>
</evidence>
<feature type="active site" evidence="13">
    <location>
        <position position="7"/>
    </location>
</feature>
<dbReference type="CDD" id="cd16962">
    <property type="entry name" value="RuvC"/>
    <property type="match status" value="1"/>
</dbReference>
<comment type="subunit">
    <text evidence="13">Homodimer which binds Holliday junction (HJ) DNA. The HJ becomes 2-fold symmetrical on binding to RuvC with unstacked arms; it has a different conformation from HJ DNA in complex with RuvA. In the full resolvosome a probable DNA-RuvA(4)-RuvB(12)-RuvC(2) complex forms which resolves the HJ.</text>
</comment>
<accession>A0A140LCE9</accession>
<dbReference type="InterPro" id="IPR036397">
    <property type="entry name" value="RNaseH_sf"/>
</dbReference>
<evidence type="ECO:0000256" key="7">
    <source>
        <dbReference type="ARBA" id="ARBA00022801"/>
    </source>
</evidence>
<keyword evidence="16" id="KW-1185">Reference proteome</keyword>
<dbReference type="PANTHER" id="PTHR30194:SF3">
    <property type="entry name" value="CROSSOVER JUNCTION ENDODEOXYRIBONUCLEASE RUVC"/>
    <property type="match status" value="1"/>
</dbReference>
<dbReference type="RefSeq" id="WP_066351936.1">
    <property type="nucleotide sequence ID" value="NZ_LOED01000004.1"/>
</dbReference>
<dbReference type="InterPro" id="IPR012337">
    <property type="entry name" value="RNaseH-like_sf"/>
</dbReference>
<keyword evidence="11 13" id="KW-0234">DNA repair</keyword>
<evidence type="ECO:0000256" key="13">
    <source>
        <dbReference type="HAMAP-Rule" id="MF_00034"/>
    </source>
</evidence>
<dbReference type="GO" id="GO:0005737">
    <property type="term" value="C:cytoplasm"/>
    <property type="evidence" value="ECO:0007669"/>
    <property type="project" value="UniProtKB-SubCell"/>
</dbReference>
<dbReference type="OrthoDB" id="9805499at2"/>
<feature type="binding site" evidence="13">
    <location>
        <position position="140"/>
    </location>
    <ligand>
        <name>Mg(2+)</name>
        <dbReference type="ChEBI" id="CHEBI:18420"/>
        <label>1</label>
    </ligand>
</feature>
<evidence type="ECO:0000256" key="2">
    <source>
        <dbReference type="ARBA" id="ARBA00022490"/>
    </source>
</evidence>
<dbReference type="GO" id="GO:0008821">
    <property type="term" value="F:crossover junction DNA endonuclease activity"/>
    <property type="evidence" value="ECO:0007669"/>
    <property type="project" value="UniProtKB-UniRule"/>
</dbReference>
<feature type="active site" evidence="13">
    <location>
        <position position="140"/>
    </location>
</feature>
<evidence type="ECO:0000256" key="1">
    <source>
        <dbReference type="ARBA" id="ARBA00009518"/>
    </source>
</evidence>
<organism evidence="15 16">
    <name type="scientific">Fervidicola ferrireducens</name>
    <dbReference type="NCBI Taxonomy" id="520764"/>
    <lineage>
        <taxon>Bacteria</taxon>
        <taxon>Bacillati</taxon>
        <taxon>Bacillota</taxon>
        <taxon>Clostridia</taxon>
        <taxon>Thermosediminibacterales</taxon>
        <taxon>Thermosediminibacteraceae</taxon>
        <taxon>Fervidicola</taxon>
    </lineage>
</organism>
<evidence type="ECO:0000256" key="4">
    <source>
        <dbReference type="ARBA" id="ARBA00022723"/>
    </source>
</evidence>
<dbReference type="EC" id="3.1.21.10" evidence="13 14"/>
<dbReference type="InterPro" id="IPR002176">
    <property type="entry name" value="X-over_junc_endoDNase_RuvC"/>
</dbReference>
<feature type="binding site" evidence="13">
    <location>
        <position position="67"/>
    </location>
    <ligand>
        <name>Mg(2+)</name>
        <dbReference type="ChEBI" id="CHEBI:18420"/>
        <label>2</label>
    </ligand>
</feature>
<proteinExistence type="inferred from homology"/>